<protein>
    <submittedName>
        <fullName evidence="2">DUF4371 domain-containing protein</fullName>
    </submittedName>
</protein>
<gene>
    <name evidence="2" type="ORF">CFOL_v3_28289</name>
</gene>
<accession>A0A1Q3CX85</accession>
<dbReference type="InParanoid" id="A0A1Q3CX85"/>
<dbReference type="Proteomes" id="UP000187406">
    <property type="component" value="Unassembled WGS sequence"/>
</dbReference>
<name>A0A1Q3CX85_CEPFO</name>
<sequence length="219" mass="25371">MTIVLRFVDKEGIVQERFFDLVLLADTSILTLKNEISSILSRHDLGIHNLRGKGYDKTSNIRDKFSGLQALFLKDYPYAYYVHCFVHHLQLALIGASRDVISIEIFFTNLSFIINVVDTSSKSHDEIEHHHIDIPNITVRYIASRGRCPSQDHHVDVEHHYRIDVFTVIIDSQIQELNIRFSENAIELLVLCSVLDPRDCCKFFEVDGIRKIAHKYYPD</sequence>
<reference evidence="3" key="1">
    <citation type="submission" date="2016-04" db="EMBL/GenBank/DDBJ databases">
        <title>Cephalotus genome sequencing.</title>
        <authorList>
            <person name="Fukushima K."/>
            <person name="Hasebe M."/>
            <person name="Fang X."/>
        </authorList>
    </citation>
    <scope>NUCLEOTIDE SEQUENCE [LARGE SCALE GENOMIC DNA]</scope>
    <source>
        <strain evidence="3">cv. St1</strain>
    </source>
</reference>
<dbReference type="OrthoDB" id="1678547at2759"/>
<dbReference type="EMBL" id="BDDD01003384">
    <property type="protein sequence ID" value="GAV84847.1"/>
    <property type="molecule type" value="Genomic_DNA"/>
</dbReference>
<dbReference type="AlphaFoldDB" id="A0A1Q3CX85"/>
<evidence type="ECO:0000313" key="2">
    <source>
        <dbReference type="EMBL" id="GAV84847.1"/>
    </source>
</evidence>
<evidence type="ECO:0000313" key="3">
    <source>
        <dbReference type="Proteomes" id="UP000187406"/>
    </source>
</evidence>
<dbReference type="PANTHER" id="PTHR11697:SF230">
    <property type="entry name" value="ZINC FINGER, MYM DOMAIN CONTAINING 1"/>
    <property type="match status" value="1"/>
</dbReference>
<feature type="domain" description="DUF4371" evidence="1">
    <location>
        <begin position="1"/>
        <end position="67"/>
    </location>
</feature>
<dbReference type="InterPro" id="IPR055298">
    <property type="entry name" value="AtLOH3-like"/>
</dbReference>
<dbReference type="Pfam" id="PF14291">
    <property type="entry name" value="DUF4371"/>
    <property type="match status" value="1"/>
</dbReference>
<dbReference type="InterPro" id="IPR025398">
    <property type="entry name" value="DUF4371"/>
</dbReference>
<dbReference type="STRING" id="3775.A0A1Q3CX85"/>
<proteinExistence type="predicted"/>
<keyword evidence="3" id="KW-1185">Reference proteome</keyword>
<comment type="caution">
    <text evidence="2">The sequence shown here is derived from an EMBL/GenBank/DDBJ whole genome shotgun (WGS) entry which is preliminary data.</text>
</comment>
<dbReference type="PANTHER" id="PTHR11697">
    <property type="entry name" value="GENERAL TRANSCRIPTION FACTOR 2-RELATED ZINC FINGER PROTEIN"/>
    <property type="match status" value="1"/>
</dbReference>
<evidence type="ECO:0000259" key="1">
    <source>
        <dbReference type="Pfam" id="PF14291"/>
    </source>
</evidence>
<organism evidence="2 3">
    <name type="scientific">Cephalotus follicularis</name>
    <name type="common">Albany pitcher plant</name>
    <dbReference type="NCBI Taxonomy" id="3775"/>
    <lineage>
        <taxon>Eukaryota</taxon>
        <taxon>Viridiplantae</taxon>
        <taxon>Streptophyta</taxon>
        <taxon>Embryophyta</taxon>
        <taxon>Tracheophyta</taxon>
        <taxon>Spermatophyta</taxon>
        <taxon>Magnoliopsida</taxon>
        <taxon>eudicotyledons</taxon>
        <taxon>Gunneridae</taxon>
        <taxon>Pentapetalae</taxon>
        <taxon>rosids</taxon>
        <taxon>fabids</taxon>
        <taxon>Oxalidales</taxon>
        <taxon>Cephalotaceae</taxon>
        <taxon>Cephalotus</taxon>
    </lineage>
</organism>